<proteinExistence type="predicted"/>
<dbReference type="PANTHER" id="PTHR42923">
    <property type="entry name" value="PROTOPORPHYRINOGEN OXIDASE"/>
    <property type="match status" value="1"/>
</dbReference>
<evidence type="ECO:0000313" key="2">
    <source>
        <dbReference type="Proteomes" id="UP000838763"/>
    </source>
</evidence>
<gene>
    <name evidence="1" type="ORF">PPNO1_LOCUS1371</name>
</gene>
<dbReference type="EMBL" id="CALLCH030000002">
    <property type="protein sequence ID" value="CAI4211592.1"/>
    <property type="molecule type" value="Genomic_DNA"/>
</dbReference>
<dbReference type="SUPFAM" id="SSF51905">
    <property type="entry name" value="FAD/NAD(P)-binding domain"/>
    <property type="match status" value="1"/>
</dbReference>
<dbReference type="AlphaFoldDB" id="A0A9P1GWH9"/>
<keyword evidence="2" id="KW-1185">Reference proteome</keyword>
<dbReference type="GO" id="GO:0016491">
    <property type="term" value="F:oxidoreductase activity"/>
    <property type="evidence" value="ECO:0007669"/>
    <property type="project" value="TreeGrafter"/>
</dbReference>
<dbReference type="OrthoDB" id="5977668at2759"/>
<dbReference type="Pfam" id="PF13450">
    <property type="entry name" value="NAD_binding_8"/>
    <property type="match status" value="1"/>
</dbReference>
<sequence length="166" mass="18594">MPPVSPRSQPKKIAIVGSGCAGLAALWALKKTHHDVFLYESAGRLGGHTNTVNWKAGKYTTTVDTGFIVLNAATYPNFINFLQSVNVPIDPTEMTFAVSRDKGLFEWAGTSLNTIFCQRRNIVSPRFWRMVFDIIRFNQFALDLLIEDHERSIPNSEPPTVNGYHP</sequence>
<dbReference type="InterPro" id="IPR036188">
    <property type="entry name" value="FAD/NAD-bd_sf"/>
</dbReference>
<dbReference type="Proteomes" id="UP000838763">
    <property type="component" value="Unassembled WGS sequence"/>
</dbReference>
<evidence type="ECO:0008006" key="3">
    <source>
        <dbReference type="Google" id="ProtNLM"/>
    </source>
</evidence>
<dbReference type="Gene3D" id="3.50.50.60">
    <property type="entry name" value="FAD/NAD(P)-binding domain"/>
    <property type="match status" value="1"/>
</dbReference>
<comment type="caution">
    <text evidence="1">The sequence shown here is derived from an EMBL/GenBank/DDBJ whole genome shotgun (WGS) entry which is preliminary data.</text>
</comment>
<dbReference type="PANTHER" id="PTHR42923:SF17">
    <property type="entry name" value="AMINE OXIDASE DOMAIN-CONTAINING PROTEIN"/>
    <property type="match status" value="1"/>
</dbReference>
<evidence type="ECO:0000313" key="1">
    <source>
        <dbReference type="EMBL" id="CAI4211592.1"/>
    </source>
</evidence>
<reference evidence="1" key="1">
    <citation type="submission" date="2022-11" db="EMBL/GenBank/DDBJ databases">
        <authorList>
            <person name="Scott C."/>
            <person name="Bruce N."/>
        </authorList>
    </citation>
    <scope>NUCLEOTIDE SEQUENCE</scope>
</reference>
<protein>
    <recommendedName>
        <fullName evidence="3">Amine oxidase</fullName>
    </recommendedName>
</protein>
<name>A0A9P1GWH9_9PEZI</name>
<accession>A0A9P1GWH9</accession>
<dbReference type="InterPro" id="IPR050464">
    <property type="entry name" value="Zeta_carotene_desat/Oxidored"/>
</dbReference>
<organism evidence="1 2">
    <name type="scientific">Parascedosporium putredinis</name>
    <dbReference type="NCBI Taxonomy" id="1442378"/>
    <lineage>
        <taxon>Eukaryota</taxon>
        <taxon>Fungi</taxon>
        <taxon>Dikarya</taxon>
        <taxon>Ascomycota</taxon>
        <taxon>Pezizomycotina</taxon>
        <taxon>Sordariomycetes</taxon>
        <taxon>Hypocreomycetidae</taxon>
        <taxon>Microascales</taxon>
        <taxon>Microascaceae</taxon>
        <taxon>Parascedosporium</taxon>
    </lineage>
</organism>